<dbReference type="Gene3D" id="2.60.450.10">
    <property type="entry name" value="Lipopolysaccharide (LPS) transport protein A like domain"/>
    <property type="match status" value="1"/>
</dbReference>
<dbReference type="Pfam" id="PF03968">
    <property type="entry name" value="LptD_N"/>
    <property type="match status" value="1"/>
</dbReference>
<accession>A0ABW4DUV3</accession>
<protein>
    <recommendedName>
        <fullName evidence="4">Lipopolysaccharide export system protein LptA</fullName>
    </recommendedName>
</protein>
<comment type="subcellular location">
    <subcellularLocation>
        <location evidence="4">Periplasm</location>
    </subcellularLocation>
</comment>
<keyword evidence="1 4" id="KW-0813">Transport</keyword>
<dbReference type="Proteomes" id="UP001597302">
    <property type="component" value="Unassembled WGS sequence"/>
</dbReference>
<keyword evidence="7" id="KW-1185">Reference proteome</keyword>
<reference evidence="7" key="1">
    <citation type="journal article" date="2019" name="Int. J. Syst. Evol. Microbiol.">
        <title>The Global Catalogue of Microorganisms (GCM) 10K type strain sequencing project: providing services to taxonomists for standard genome sequencing and annotation.</title>
        <authorList>
            <consortium name="The Broad Institute Genomics Platform"/>
            <consortium name="The Broad Institute Genome Sequencing Center for Infectious Disease"/>
            <person name="Wu L."/>
            <person name="Ma J."/>
        </authorList>
    </citation>
    <scope>NUCLEOTIDE SEQUENCE [LARGE SCALE GENOMIC DNA]</scope>
    <source>
        <strain evidence="7">CCM 8875</strain>
    </source>
</reference>
<dbReference type="RefSeq" id="WP_131577541.1">
    <property type="nucleotide sequence ID" value="NZ_CBCSAJ010000072.1"/>
</dbReference>
<dbReference type="InterPro" id="IPR014340">
    <property type="entry name" value="LptA"/>
</dbReference>
<comment type="subunit">
    <text evidence="4">Component of the lipopolysaccharide transport and assembly complex.</text>
</comment>
<organism evidence="6 7">
    <name type="scientific">Paracoccus nototheniae</name>
    <dbReference type="NCBI Taxonomy" id="2489002"/>
    <lineage>
        <taxon>Bacteria</taxon>
        <taxon>Pseudomonadati</taxon>
        <taxon>Pseudomonadota</taxon>
        <taxon>Alphaproteobacteria</taxon>
        <taxon>Rhodobacterales</taxon>
        <taxon>Paracoccaceae</taxon>
        <taxon>Paracoccus</taxon>
    </lineage>
</organism>
<dbReference type="InterPro" id="IPR052037">
    <property type="entry name" value="LPS_export_LptA"/>
</dbReference>
<evidence type="ECO:0000256" key="4">
    <source>
        <dbReference type="HAMAP-Rule" id="MF_01914"/>
    </source>
</evidence>
<name>A0ABW4DUV3_9RHOB</name>
<dbReference type="HAMAP" id="MF_01914">
    <property type="entry name" value="LPS_assembly_LptA"/>
    <property type="match status" value="1"/>
</dbReference>
<feature type="domain" description="Organic solvent tolerance-like N-terminal" evidence="5">
    <location>
        <begin position="39"/>
        <end position="145"/>
    </location>
</feature>
<dbReference type="NCBIfam" id="TIGR03002">
    <property type="entry name" value="outer_YhbN_LptA"/>
    <property type="match status" value="1"/>
</dbReference>
<keyword evidence="2 4" id="KW-0732">Signal</keyword>
<evidence type="ECO:0000256" key="2">
    <source>
        <dbReference type="ARBA" id="ARBA00022729"/>
    </source>
</evidence>
<evidence type="ECO:0000256" key="1">
    <source>
        <dbReference type="ARBA" id="ARBA00022448"/>
    </source>
</evidence>
<evidence type="ECO:0000313" key="7">
    <source>
        <dbReference type="Proteomes" id="UP001597302"/>
    </source>
</evidence>
<comment type="similarity">
    <text evidence="4">Belongs to the LptA family.</text>
</comment>
<evidence type="ECO:0000256" key="3">
    <source>
        <dbReference type="ARBA" id="ARBA00022764"/>
    </source>
</evidence>
<evidence type="ECO:0000313" key="6">
    <source>
        <dbReference type="EMBL" id="MFD1479815.1"/>
    </source>
</evidence>
<comment type="caution">
    <text evidence="6">The sequence shown here is derived from an EMBL/GenBank/DDBJ whole genome shotgun (WGS) entry which is preliminary data.</text>
</comment>
<keyword evidence="3 4" id="KW-0574">Periplasm</keyword>
<comment type="function">
    <text evidence="4">Involved in the assembly of lipopolysaccharide (LPS). Required for the translocation of LPS from the inner membrane to the outer membrane.</text>
</comment>
<dbReference type="PANTHER" id="PTHR36504:SF1">
    <property type="entry name" value="LIPOPOLYSACCHARIDE EXPORT SYSTEM PROTEIN LPTA"/>
    <property type="match status" value="1"/>
</dbReference>
<sequence precursor="true">MTLRPLLPALILSLAAALPAMAQNVAFGGMQADISAPVEVAADNLTVDQTDGSALFSGNVVIGQGEMRLSADEVTVDYAPGGQERISSLTAIGNVTLVSGEDAAEAQQAVYDVAAGNVVLTGDVLLTQGGNVLQGDRVTVDLATGAAQVQGRVRSVLQPGRD</sequence>
<evidence type="ECO:0000259" key="5">
    <source>
        <dbReference type="Pfam" id="PF03968"/>
    </source>
</evidence>
<proteinExistence type="inferred from homology"/>
<dbReference type="InterPro" id="IPR005653">
    <property type="entry name" value="OstA-like_N"/>
</dbReference>
<feature type="signal peptide" evidence="4">
    <location>
        <begin position="1"/>
        <end position="22"/>
    </location>
</feature>
<dbReference type="PANTHER" id="PTHR36504">
    <property type="entry name" value="LIPOPOLYSACCHARIDE EXPORT SYSTEM PROTEIN LPTA"/>
    <property type="match status" value="1"/>
</dbReference>
<dbReference type="EMBL" id="JBHTOQ010000003">
    <property type="protein sequence ID" value="MFD1479815.1"/>
    <property type="molecule type" value="Genomic_DNA"/>
</dbReference>
<gene>
    <name evidence="4 6" type="primary">lptA</name>
    <name evidence="6" type="ORF">ACFQ5P_00765</name>
</gene>
<feature type="chain" id="PRO_5044906372" description="Lipopolysaccharide export system protein LptA" evidence="4">
    <location>
        <begin position="23"/>
        <end position="162"/>
    </location>
</feature>